<proteinExistence type="predicted"/>
<protein>
    <submittedName>
        <fullName evidence="1">Uncharacterized protein</fullName>
    </submittedName>
</protein>
<accession>A0A6C0DA30</accession>
<dbReference type="AlphaFoldDB" id="A0A6C0DA30"/>
<name>A0A6C0DA30_9ZZZZ</name>
<reference evidence="1" key="1">
    <citation type="journal article" date="2020" name="Nature">
        <title>Giant virus diversity and host interactions through global metagenomics.</title>
        <authorList>
            <person name="Schulz F."/>
            <person name="Roux S."/>
            <person name="Paez-Espino D."/>
            <person name="Jungbluth S."/>
            <person name="Walsh D.A."/>
            <person name="Denef V.J."/>
            <person name="McMahon K.D."/>
            <person name="Konstantinidis K.T."/>
            <person name="Eloe-Fadrosh E.A."/>
            <person name="Kyrpides N.C."/>
            <person name="Woyke T."/>
        </authorList>
    </citation>
    <scope>NUCLEOTIDE SEQUENCE</scope>
    <source>
        <strain evidence="1">GVMAG-M-3300023174-131</strain>
    </source>
</reference>
<sequence>MDDILILEEDILNNSYHIGLCNYYDNNLLFELSLPKNIFYENNHDQLLDHLLEYSTIKPNWEQIELMKIYFKEVDGFILYTCILKTHYLRLIQRRWKRLLKERKKFFNSTNFIKMLKDRELGILKLRSKIK</sequence>
<evidence type="ECO:0000313" key="1">
    <source>
        <dbReference type="EMBL" id="QHT13311.1"/>
    </source>
</evidence>
<organism evidence="1">
    <name type="scientific">viral metagenome</name>
    <dbReference type="NCBI Taxonomy" id="1070528"/>
    <lineage>
        <taxon>unclassified sequences</taxon>
        <taxon>metagenomes</taxon>
        <taxon>organismal metagenomes</taxon>
    </lineage>
</organism>
<dbReference type="EMBL" id="MN739565">
    <property type="protein sequence ID" value="QHT13311.1"/>
    <property type="molecule type" value="Genomic_DNA"/>
</dbReference>